<evidence type="ECO:0000256" key="1">
    <source>
        <dbReference type="ARBA" id="ARBA00005466"/>
    </source>
</evidence>
<dbReference type="GO" id="GO:0016491">
    <property type="term" value="F:oxidoreductase activity"/>
    <property type="evidence" value="ECO:0007669"/>
    <property type="project" value="UniProtKB-KW"/>
</dbReference>
<proteinExistence type="inferred from homology"/>
<dbReference type="Gene3D" id="3.30.465.10">
    <property type="match status" value="1"/>
</dbReference>
<evidence type="ECO:0000259" key="6">
    <source>
        <dbReference type="PROSITE" id="PS51387"/>
    </source>
</evidence>
<comment type="similarity">
    <text evidence="1">Belongs to the oxygen-dependent FAD-linked oxidoreductase family.</text>
</comment>
<dbReference type="InterPro" id="IPR036318">
    <property type="entry name" value="FAD-bd_PCMH-like_sf"/>
</dbReference>
<dbReference type="InterPro" id="IPR016169">
    <property type="entry name" value="FAD-bd_PCMH_sub2"/>
</dbReference>
<comment type="caution">
    <text evidence="7">The sequence shown here is derived from an EMBL/GenBank/DDBJ whole genome shotgun (WGS) entry which is preliminary data.</text>
</comment>
<keyword evidence="2" id="KW-0285">Flavoprotein</keyword>
<accession>A0A9W9F6V6</accession>
<evidence type="ECO:0000313" key="8">
    <source>
        <dbReference type="Proteomes" id="UP001149165"/>
    </source>
</evidence>
<evidence type="ECO:0000256" key="3">
    <source>
        <dbReference type="ARBA" id="ARBA00022827"/>
    </source>
</evidence>
<dbReference type="Proteomes" id="UP001149165">
    <property type="component" value="Unassembled WGS sequence"/>
</dbReference>
<keyword evidence="5" id="KW-0732">Signal</keyword>
<reference evidence="7" key="1">
    <citation type="submission" date="2022-11" db="EMBL/GenBank/DDBJ databases">
        <authorList>
            <person name="Petersen C."/>
        </authorList>
    </citation>
    <scope>NUCLEOTIDE SEQUENCE</scope>
    <source>
        <strain evidence="7">IBT 30069</strain>
    </source>
</reference>
<name>A0A9W9F6V6_9EURO</name>
<evidence type="ECO:0000256" key="4">
    <source>
        <dbReference type="ARBA" id="ARBA00023002"/>
    </source>
</evidence>
<feature type="chain" id="PRO_5040727356" evidence="5">
    <location>
        <begin position="18"/>
        <end position="504"/>
    </location>
</feature>
<reference evidence="7" key="2">
    <citation type="journal article" date="2023" name="IMA Fungus">
        <title>Comparative genomic study of the Penicillium genus elucidates a diverse pangenome and 15 lateral gene transfer events.</title>
        <authorList>
            <person name="Petersen C."/>
            <person name="Sorensen T."/>
            <person name="Nielsen M.R."/>
            <person name="Sondergaard T.E."/>
            <person name="Sorensen J.L."/>
            <person name="Fitzpatrick D.A."/>
            <person name="Frisvad J.C."/>
            <person name="Nielsen K.L."/>
        </authorList>
    </citation>
    <scope>NUCLEOTIDE SEQUENCE</scope>
    <source>
        <strain evidence="7">IBT 30069</strain>
    </source>
</reference>
<feature type="domain" description="FAD-binding PCMH-type" evidence="6">
    <location>
        <begin position="69"/>
        <end position="240"/>
    </location>
</feature>
<keyword evidence="4" id="KW-0560">Oxidoreductase</keyword>
<protein>
    <submittedName>
        <fullName evidence="7">FAD-binding domain-containing protein</fullName>
    </submittedName>
</protein>
<evidence type="ECO:0000256" key="5">
    <source>
        <dbReference type="SAM" id="SignalP"/>
    </source>
</evidence>
<feature type="signal peptide" evidence="5">
    <location>
        <begin position="1"/>
        <end position="17"/>
    </location>
</feature>
<dbReference type="PROSITE" id="PS51387">
    <property type="entry name" value="FAD_PCMH"/>
    <property type="match status" value="1"/>
</dbReference>
<dbReference type="PANTHER" id="PTHR42973">
    <property type="entry name" value="BINDING OXIDOREDUCTASE, PUTATIVE (AFU_ORTHOLOGUE AFUA_1G17690)-RELATED"/>
    <property type="match status" value="1"/>
</dbReference>
<organism evidence="7 8">
    <name type="scientific">Penicillium angulare</name>
    <dbReference type="NCBI Taxonomy" id="116970"/>
    <lineage>
        <taxon>Eukaryota</taxon>
        <taxon>Fungi</taxon>
        <taxon>Dikarya</taxon>
        <taxon>Ascomycota</taxon>
        <taxon>Pezizomycotina</taxon>
        <taxon>Eurotiomycetes</taxon>
        <taxon>Eurotiomycetidae</taxon>
        <taxon>Eurotiales</taxon>
        <taxon>Aspergillaceae</taxon>
        <taxon>Penicillium</taxon>
    </lineage>
</organism>
<dbReference type="InterPro" id="IPR016166">
    <property type="entry name" value="FAD-bd_PCMH"/>
</dbReference>
<dbReference type="InterPro" id="IPR050416">
    <property type="entry name" value="FAD-linked_Oxidoreductase"/>
</dbReference>
<gene>
    <name evidence="7" type="ORF">N7456_010592</name>
</gene>
<dbReference type="PANTHER" id="PTHR42973:SF13">
    <property type="entry name" value="FAD-BINDING PCMH-TYPE DOMAIN-CONTAINING PROTEIN"/>
    <property type="match status" value="1"/>
</dbReference>
<dbReference type="InterPro" id="IPR006094">
    <property type="entry name" value="Oxid_FAD_bind_N"/>
</dbReference>
<evidence type="ECO:0000313" key="7">
    <source>
        <dbReference type="EMBL" id="KAJ5094731.1"/>
    </source>
</evidence>
<keyword evidence="8" id="KW-1185">Reference proteome</keyword>
<dbReference type="Gene3D" id="3.40.462.20">
    <property type="match status" value="1"/>
</dbReference>
<sequence>MGRILAPLACLVASASAGANSLLKHDSFSTVHSVSTGCRQACSELSSSFGPAFHWPQNDNFTIWDAKQQEVHPACRVEPSSANDVASILRILVDHWCYFSVKGGGHSRNPGDSNSLGGVTVDLDRLSSVDILEGGTQARVGGGATTIQVYEALETQNLSFVGGRVGSVGVGGFILGGGTSPFSNKYGWSLDNVYEYEVVLANGTITIASETNNPDLYFALRGGGNNFGIVTTFTVRAFPQGPLFTSMTTYAANQSNQVLEKVYDLWTDEQLASDKAMGYDLYYTYISESDEFTLSGTQRYGKAVRSPSVFRSIDRIPTLSRSTSIGPMSQVVDGTDSMGTTRHLFATLSVAPSRSLLSKGLKIFEEEVEGIKGVAGLIPNFICYPLQKNAIAAMAQRGGNALGIDREDPLIIILISTAWSKKSDDVAVNQMTANVVKRLNATANDLGVANRYKYINYASAAQTSAIFPGYGNKNVERLVSIQKAVDPRGIFTSKGLWRGFVKLL</sequence>
<dbReference type="OrthoDB" id="2151789at2759"/>
<dbReference type="GO" id="GO:0071949">
    <property type="term" value="F:FAD binding"/>
    <property type="evidence" value="ECO:0007669"/>
    <property type="project" value="InterPro"/>
</dbReference>
<dbReference type="AlphaFoldDB" id="A0A9W9F6V6"/>
<evidence type="ECO:0000256" key="2">
    <source>
        <dbReference type="ARBA" id="ARBA00022630"/>
    </source>
</evidence>
<dbReference type="EMBL" id="JAPQKH010000006">
    <property type="protein sequence ID" value="KAJ5094731.1"/>
    <property type="molecule type" value="Genomic_DNA"/>
</dbReference>
<keyword evidence="3" id="KW-0274">FAD</keyword>
<dbReference type="SUPFAM" id="SSF56176">
    <property type="entry name" value="FAD-binding/transporter-associated domain-like"/>
    <property type="match status" value="1"/>
</dbReference>
<dbReference type="Pfam" id="PF01565">
    <property type="entry name" value="FAD_binding_4"/>
    <property type="match status" value="1"/>
</dbReference>